<dbReference type="CDD" id="cd06222">
    <property type="entry name" value="RNase_H_like"/>
    <property type="match status" value="1"/>
</dbReference>
<dbReference type="SUPFAM" id="SSF53098">
    <property type="entry name" value="Ribonuclease H-like"/>
    <property type="match status" value="1"/>
</dbReference>
<gene>
    <name evidence="2" type="ORF">V6N11_008592</name>
</gene>
<dbReference type="InterPro" id="IPR044730">
    <property type="entry name" value="RNase_H-like_dom_plant"/>
</dbReference>
<evidence type="ECO:0000259" key="1">
    <source>
        <dbReference type="Pfam" id="PF13456"/>
    </source>
</evidence>
<comment type="caution">
    <text evidence="2">The sequence shown here is derived from an EMBL/GenBank/DDBJ whole genome shotgun (WGS) entry which is preliminary data.</text>
</comment>
<dbReference type="InterPro" id="IPR002156">
    <property type="entry name" value="RNaseH_domain"/>
</dbReference>
<protein>
    <recommendedName>
        <fullName evidence="1">RNase H type-1 domain-containing protein</fullName>
    </recommendedName>
</protein>
<keyword evidence="3" id="KW-1185">Reference proteome</keyword>
<dbReference type="PANTHER" id="PTHR47074">
    <property type="entry name" value="BNAC02G40300D PROTEIN"/>
    <property type="match status" value="1"/>
</dbReference>
<proteinExistence type="predicted"/>
<sequence length="248" mass="28191">MIAYRIPLFRARLRLQYGDFLETFYQCVATYLQGIWLLILHALSAIIHQKQFNIWGSSVMSYTEYTTSQTVLNRPSHPSPFHWSPPAGNLIKVNFDVAFDNNSFSSSSSIVFRNNEGLLIAATVFPHSYVLNSCVVEAQACLDAISLAHELFFHNIIIEGDSLAVIKKLNYASTDRLFISMFISDVKHLSEGFESVTFKFVNRECNAAAHQAALLGRNCSSYLIWIEEALTTIEEIVREDRRWVDPPD</sequence>
<reference evidence="2 3" key="1">
    <citation type="journal article" date="2024" name="G3 (Bethesda)">
        <title>Genome assembly of Hibiscus sabdariffa L. provides insights into metabolisms of medicinal natural products.</title>
        <authorList>
            <person name="Kim T."/>
        </authorList>
    </citation>
    <scope>NUCLEOTIDE SEQUENCE [LARGE SCALE GENOMIC DNA]</scope>
    <source>
        <strain evidence="2">TK-2024</strain>
        <tissue evidence="2">Old leaves</tissue>
    </source>
</reference>
<organism evidence="2 3">
    <name type="scientific">Hibiscus sabdariffa</name>
    <name type="common">roselle</name>
    <dbReference type="NCBI Taxonomy" id="183260"/>
    <lineage>
        <taxon>Eukaryota</taxon>
        <taxon>Viridiplantae</taxon>
        <taxon>Streptophyta</taxon>
        <taxon>Embryophyta</taxon>
        <taxon>Tracheophyta</taxon>
        <taxon>Spermatophyta</taxon>
        <taxon>Magnoliopsida</taxon>
        <taxon>eudicotyledons</taxon>
        <taxon>Gunneridae</taxon>
        <taxon>Pentapetalae</taxon>
        <taxon>rosids</taxon>
        <taxon>malvids</taxon>
        <taxon>Malvales</taxon>
        <taxon>Malvaceae</taxon>
        <taxon>Malvoideae</taxon>
        <taxon>Hibiscus</taxon>
    </lineage>
</organism>
<evidence type="ECO:0000313" key="2">
    <source>
        <dbReference type="EMBL" id="KAK8990076.1"/>
    </source>
</evidence>
<dbReference type="InterPro" id="IPR052929">
    <property type="entry name" value="RNase_H-like_EbsB-rel"/>
</dbReference>
<dbReference type="Pfam" id="PF13456">
    <property type="entry name" value="RVT_3"/>
    <property type="match status" value="1"/>
</dbReference>
<dbReference type="InterPro" id="IPR012337">
    <property type="entry name" value="RNaseH-like_sf"/>
</dbReference>
<dbReference type="Proteomes" id="UP001396334">
    <property type="component" value="Unassembled WGS sequence"/>
</dbReference>
<evidence type="ECO:0000313" key="3">
    <source>
        <dbReference type="Proteomes" id="UP001396334"/>
    </source>
</evidence>
<dbReference type="PANTHER" id="PTHR47074:SF61">
    <property type="entry name" value="RNASE H TYPE-1 DOMAIN-CONTAINING PROTEIN"/>
    <property type="match status" value="1"/>
</dbReference>
<name>A0ABR2PP90_9ROSI</name>
<dbReference type="EMBL" id="JBBPBN010000055">
    <property type="protein sequence ID" value="KAK8990076.1"/>
    <property type="molecule type" value="Genomic_DNA"/>
</dbReference>
<dbReference type="InterPro" id="IPR036397">
    <property type="entry name" value="RNaseH_sf"/>
</dbReference>
<dbReference type="Gene3D" id="3.30.420.10">
    <property type="entry name" value="Ribonuclease H-like superfamily/Ribonuclease H"/>
    <property type="match status" value="1"/>
</dbReference>
<accession>A0ABR2PP90</accession>
<feature type="domain" description="RNase H type-1" evidence="1">
    <location>
        <begin position="94"/>
        <end position="213"/>
    </location>
</feature>